<keyword evidence="1 2" id="KW-0694">RNA-binding</keyword>
<evidence type="ECO:0000259" key="3">
    <source>
        <dbReference type="PROSITE" id="PS50102"/>
    </source>
</evidence>
<keyword evidence="2" id="KW-0943">RNA-mediated gene silencing</keyword>
<dbReference type="EMBL" id="BKCP01004849">
    <property type="protein sequence ID" value="GER34087.1"/>
    <property type="molecule type" value="Genomic_DNA"/>
</dbReference>
<dbReference type="InterPro" id="IPR057590">
    <property type="entry name" value="PH_RDR1/2-like"/>
</dbReference>
<dbReference type="GO" id="GO:0031380">
    <property type="term" value="C:nuclear RNA-directed RNA polymerase complex"/>
    <property type="evidence" value="ECO:0007669"/>
    <property type="project" value="TreeGrafter"/>
</dbReference>
<sequence length="771" mass="86915">MDINNERSTLTVNVANVPPSATAQDLRTFLESKLGKGTIFALEIFAECKNWKSRGHGRVQFEVPGAKKEALSLSGERKLLFKGFYLSISHSFNDIIFRPVEPRNRVGDGDGLVLLTGIMVRSDCMGILESWDGVKLWVHPERKKLEFIVDHDGESYKLEVQFGDVIETKGCCLDGDDTKVDAILLTLSMELSSHSISIWVCGGSLVGGICQFCAVAFSSCVVNAQTRAENIQKFSGPNIASKFTPDRYHICKEDFDHLWVRTTDFSKVKSIGHLTSLCWEIEGSSSLETYTCPYYSKDVMELSLEEYLKFEHVSDLVPIVTNNLALPVPYEVLFQLNSLVHTQKTSLTSIDTQLLETLCQLDTDTALLILKKMHKLHTTCFEPKLFIESQSSVTRHRGKKSFTSSSSKSLNAQNTMSCHRLLVTPSRIFCLGPELESSNHIVKKFASYASDFLRVTFVDEDWGRLSAHTFLAFSASQLRSNFVWMFASNEYINADDIRDWMGCFKKIRSISKCAARMGQLFSSSMQTFEVHPRDIDRIPDIEIVSDDAVKYCFSDGIGKISYAFAKDIVRKLGLTHVPSAFQIRYGGYKGVIVVSRNSFRKLALRSSMLKFESDNCMLNVTKWSESQSCYLNREIITLLSTANSLIIGSFTKLYLLHLYQGLFLVRGRRDRPQGEEMVNFSEFRKPVDRRRQSHPIHKPLRHLLHFVSGPTLATIEPAHIESAQEILGEMATSLYSRILSVLGCLQELLVTLKKIRLEQGDEGVPGTTTKD</sequence>
<evidence type="ECO:0000313" key="5">
    <source>
        <dbReference type="Proteomes" id="UP000325081"/>
    </source>
</evidence>
<proteinExistence type="inferred from homology"/>
<dbReference type="InterPro" id="IPR007855">
    <property type="entry name" value="RDRP"/>
</dbReference>
<dbReference type="InterPro" id="IPR035979">
    <property type="entry name" value="RBD_domain_sf"/>
</dbReference>
<accession>A0A5A7PP42</accession>
<dbReference type="PROSITE" id="PS50102">
    <property type="entry name" value="RRM"/>
    <property type="match status" value="1"/>
</dbReference>
<keyword evidence="2 4" id="KW-0696">RNA-directed RNA polymerase</keyword>
<dbReference type="EC" id="2.7.7.48" evidence="2"/>
<dbReference type="PANTHER" id="PTHR23079:SF5">
    <property type="entry name" value="RNA-DEPENDENT RNA POLYMERASE 2"/>
    <property type="match status" value="1"/>
</dbReference>
<organism evidence="4 5">
    <name type="scientific">Striga asiatica</name>
    <name type="common">Asiatic witchweed</name>
    <name type="synonym">Buchnera asiatica</name>
    <dbReference type="NCBI Taxonomy" id="4170"/>
    <lineage>
        <taxon>Eukaryota</taxon>
        <taxon>Viridiplantae</taxon>
        <taxon>Streptophyta</taxon>
        <taxon>Embryophyta</taxon>
        <taxon>Tracheophyta</taxon>
        <taxon>Spermatophyta</taxon>
        <taxon>Magnoliopsida</taxon>
        <taxon>eudicotyledons</taxon>
        <taxon>Gunneridae</taxon>
        <taxon>Pentapetalae</taxon>
        <taxon>asterids</taxon>
        <taxon>lamiids</taxon>
        <taxon>Lamiales</taxon>
        <taxon>Orobanchaceae</taxon>
        <taxon>Buchnereae</taxon>
        <taxon>Striga</taxon>
    </lineage>
</organism>
<comment type="similarity">
    <text evidence="2">Belongs to the RdRP family.</text>
</comment>
<evidence type="ECO:0000313" key="4">
    <source>
        <dbReference type="EMBL" id="GER34087.1"/>
    </source>
</evidence>
<protein>
    <recommendedName>
        <fullName evidence="2">RNA-dependent RNA polymerase</fullName>
        <ecNumber evidence="2">2.7.7.48</ecNumber>
    </recommendedName>
</protein>
<dbReference type="Proteomes" id="UP000325081">
    <property type="component" value="Unassembled WGS sequence"/>
</dbReference>
<comment type="caution">
    <text evidence="4">The sequence shown here is derived from an EMBL/GenBank/DDBJ whole genome shotgun (WGS) entry which is preliminary data.</text>
</comment>
<dbReference type="Pfam" id="PF05183">
    <property type="entry name" value="RdRP"/>
    <property type="match status" value="1"/>
</dbReference>
<dbReference type="Pfam" id="PF26250">
    <property type="entry name" value="RRM_RdRP1_2"/>
    <property type="match status" value="1"/>
</dbReference>
<dbReference type="InterPro" id="IPR000504">
    <property type="entry name" value="RRM_dom"/>
</dbReference>
<dbReference type="GO" id="GO:0030422">
    <property type="term" value="P:siRNA processing"/>
    <property type="evidence" value="ECO:0007669"/>
    <property type="project" value="TreeGrafter"/>
</dbReference>
<name>A0A5A7PP42_STRAF</name>
<keyword evidence="2" id="KW-0548">Nucleotidyltransferase</keyword>
<feature type="domain" description="RRM" evidence="3">
    <location>
        <begin position="10"/>
        <end position="93"/>
    </location>
</feature>
<dbReference type="InterPro" id="IPR058763">
    <property type="entry name" value="RRM_RDR1/2-like"/>
</dbReference>
<dbReference type="Pfam" id="PF24823">
    <property type="entry name" value="PH_RDR2"/>
    <property type="match status" value="2"/>
</dbReference>
<dbReference type="PANTHER" id="PTHR23079">
    <property type="entry name" value="RNA-DEPENDENT RNA POLYMERASE"/>
    <property type="match status" value="1"/>
</dbReference>
<dbReference type="AlphaFoldDB" id="A0A5A7PP42"/>
<dbReference type="GO" id="GO:0003723">
    <property type="term" value="F:RNA binding"/>
    <property type="evidence" value="ECO:0007669"/>
    <property type="project" value="UniProtKB-UniRule"/>
</dbReference>
<comment type="catalytic activity">
    <reaction evidence="2">
        <text>RNA(n) + a ribonucleoside 5'-triphosphate = RNA(n+1) + diphosphate</text>
        <dbReference type="Rhea" id="RHEA:21248"/>
        <dbReference type="Rhea" id="RHEA-COMP:14527"/>
        <dbReference type="Rhea" id="RHEA-COMP:17342"/>
        <dbReference type="ChEBI" id="CHEBI:33019"/>
        <dbReference type="ChEBI" id="CHEBI:61557"/>
        <dbReference type="ChEBI" id="CHEBI:140395"/>
        <dbReference type="EC" id="2.7.7.48"/>
    </reaction>
</comment>
<dbReference type="InterPro" id="IPR058751">
    <property type="entry name" value="RDRP_helical"/>
</dbReference>
<dbReference type="Pfam" id="PF26252">
    <property type="entry name" value="RdRP_helical"/>
    <property type="match status" value="1"/>
</dbReference>
<keyword evidence="2" id="KW-0808">Transferase</keyword>
<dbReference type="OrthoDB" id="6513042at2759"/>
<dbReference type="GO" id="GO:0003968">
    <property type="term" value="F:RNA-directed RNA polymerase activity"/>
    <property type="evidence" value="ECO:0007669"/>
    <property type="project" value="UniProtKB-KW"/>
</dbReference>
<evidence type="ECO:0000256" key="2">
    <source>
        <dbReference type="RuleBase" id="RU363098"/>
    </source>
</evidence>
<keyword evidence="5" id="KW-1185">Reference proteome</keyword>
<gene>
    <name evidence="4" type="ORF">STAS_10270</name>
</gene>
<evidence type="ECO:0000256" key="1">
    <source>
        <dbReference type="PROSITE-ProRule" id="PRU00176"/>
    </source>
</evidence>
<dbReference type="SUPFAM" id="SSF54928">
    <property type="entry name" value="RNA-binding domain, RBD"/>
    <property type="match status" value="1"/>
</dbReference>
<comment type="function">
    <text evidence="2">Probably involved in the RNA silencing pathway and required for the generation of small interfering RNAs (siRNAs).</text>
</comment>
<dbReference type="InterPro" id="IPR057596">
    <property type="entry name" value="RDRP_core"/>
</dbReference>
<reference evidence="5" key="1">
    <citation type="journal article" date="2019" name="Curr. Biol.">
        <title>Genome Sequence of Striga asiatica Provides Insight into the Evolution of Plant Parasitism.</title>
        <authorList>
            <person name="Yoshida S."/>
            <person name="Kim S."/>
            <person name="Wafula E.K."/>
            <person name="Tanskanen J."/>
            <person name="Kim Y.M."/>
            <person name="Honaas L."/>
            <person name="Yang Z."/>
            <person name="Spallek T."/>
            <person name="Conn C.E."/>
            <person name="Ichihashi Y."/>
            <person name="Cheong K."/>
            <person name="Cui S."/>
            <person name="Der J.P."/>
            <person name="Gundlach H."/>
            <person name="Jiao Y."/>
            <person name="Hori C."/>
            <person name="Ishida J.K."/>
            <person name="Kasahara H."/>
            <person name="Kiba T."/>
            <person name="Kim M.S."/>
            <person name="Koo N."/>
            <person name="Laohavisit A."/>
            <person name="Lee Y.H."/>
            <person name="Lumba S."/>
            <person name="McCourt P."/>
            <person name="Mortimer J.C."/>
            <person name="Mutuku J.M."/>
            <person name="Nomura T."/>
            <person name="Sasaki-Sekimoto Y."/>
            <person name="Seto Y."/>
            <person name="Wang Y."/>
            <person name="Wakatake T."/>
            <person name="Sakakibara H."/>
            <person name="Demura T."/>
            <person name="Yamaguchi S."/>
            <person name="Yoneyama K."/>
            <person name="Manabe R.I."/>
            <person name="Nelson D.C."/>
            <person name="Schulman A.H."/>
            <person name="Timko M.P."/>
            <person name="dePamphilis C.W."/>
            <person name="Choi D."/>
            <person name="Shirasu K."/>
        </authorList>
    </citation>
    <scope>NUCLEOTIDE SEQUENCE [LARGE SCALE GENOMIC DNA]</scope>
    <source>
        <strain evidence="5">cv. UVA1</strain>
    </source>
</reference>